<dbReference type="HOGENOM" id="CLU_2005123_0_0_1"/>
<gene>
    <name evidence="1" type="ORF">GLOINDRAFT_88082</name>
</gene>
<name>U9STK1_RHIID</name>
<dbReference type="AlphaFoldDB" id="U9STK1"/>
<proteinExistence type="predicted"/>
<dbReference type="EMBL" id="KI298137">
    <property type="protein sequence ID" value="ERZ99234.1"/>
    <property type="molecule type" value="Genomic_DNA"/>
</dbReference>
<reference evidence="1" key="1">
    <citation type="submission" date="2013-07" db="EMBL/GenBank/DDBJ databases">
        <title>The genome of an arbuscular mycorrhizal fungus provides insights into the evolution of the oldest plant symbiosis.</title>
        <authorList>
            <consortium name="DOE Joint Genome Institute"/>
            <person name="Tisserant E."/>
            <person name="Malbreil M."/>
            <person name="Kuo A."/>
            <person name="Kohler A."/>
            <person name="Symeonidi A."/>
            <person name="Balestrini R."/>
            <person name="Charron P."/>
            <person name="Duensing N."/>
            <person name="Frei-dit-Frey N."/>
            <person name="Gianinazzi-Pearson V."/>
            <person name="Gilbert B."/>
            <person name="Handa Y."/>
            <person name="Hijri M."/>
            <person name="Kaul R."/>
            <person name="Kawaguchi M."/>
            <person name="Krajinski F."/>
            <person name="Lammers P."/>
            <person name="Lapierre D."/>
            <person name="Masclaux F.G."/>
            <person name="Murat C."/>
            <person name="Morin E."/>
            <person name="Ndikumana S."/>
            <person name="Pagni M."/>
            <person name="Petitpierre D."/>
            <person name="Requena N."/>
            <person name="Rosikiewicz P."/>
            <person name="Riley R."/>
            <person name="Saito K."/>
            <person name="San Clemente H."/>
            <person name="Shapiro H."/>
            <person name="van Tuinen D."/>
            <person name="Becard G."/>
            <person name="Bonfante P."/>
            <person name="Paszkowski U."/>
            <person name="Shachar-Hill Y."/>
            <person name="Young J.P."/>
            <person name="Sanders I.R."/>
            <person name="Henrissat B."/>
            <person name="Rensing S.A."/>
            <person name="Grigoriev I.V."/>
            <person name="Corradi N."/>
            <person name="Roux C."/>
            <person name="Martin F."/>
        </authorList>
    </citation>
    <scope>NUCLEOTIDE SEQUENCE</scope>
    <source>
        <strain evidence="1">DAOM 197198</strain>
    </source>
</reference>
<accession>U9STK1</accession>
<sequence length="124" mass="14688">MVPKDQDRKKMIENWWKTNRSLFSQDLHLSGLTNLLNEDNIKYFAKTFGIIDPHAVCIDHSAGFSIWILDNHSHMFCWDDMGHNMKYMGSSLIEDKIYEVMEDTCELITKKDLKRWEDDETLQS</sequence>
<protein>
    <submittedName>
        <fullName evidence="1">Uncharacterized protein</fullName>
    </submittedName>
</protein>
<organism evidence="1">
    <name type="scientific">Rhizophagus irregularis (strain DAOM 181602 / DAOM 197198 / MUCL 43194)</name>
    <name type="common">Arbuscular mycorrhizal fungus</name>
    <name type="synonym">Glomus intraradices</name>
    <dbReference type="NCBI Taxonomy" id="747089"/>
    <lineage>
        <taxon>Eukaryota</taxon>
        <taxon>Fungi</taxon>
        <taxon>Fungi incertae sedis</taxon>
        <taxon>Mucoromycota</taxon>
        <taxon>Glomeromycotina</taxon>
        <taxon>Glomeromycetes</taxon>
        <taxon>Glomerales</taxon>
        <taxon>Glomeraceae</taxon>
        <taxon>Rhizophagus</taxon>
    </lineage>
</organism>
<evidence type="ECO:0000313" key="1">
    <source>
        <dbReference type="EMBL" id="ERZ99234.1"/>
    </source>
</evidence>
<dbReference type="VEuPathDB" id="FungiDB:RhiirFUN_016746"/>